<proteinExistence type="predicted"/>
<reference evidence="7" key="1">
    <citation type="submission" date="2024-02" db="EMBL/GenBank/DDBJ databases">
        <title>Draft genome sequence of new strains in genus Ureaplasma.</title>
        <authorList>
            <person name="Nakajima Y."/>
            <person name="Segawa T."/>
        </authorList>
    </citation>
    <scope>NUCLEOTIDE SEQUENCE [LARGE SCALE GENOMIC DNA]</scope>
    <source>
        <strain evidence="7">OM1</strain>
    </source>
</reference>
<dbReference type="PANTHER" id="PTHR43370:SF1">
    <property type="entry name" value="GUANOSINE ABC TRANSPORTER PERMEASE PROTEIN NUPQ"/>
    <property type="match status" value="1"/>
</dbReference>
<feature type="transmembrane region" description="Helical" evidence="6">
    <location>
        <begin position="94"/>
        <end position="112"/>
    </location>
</feature>
<dbReference type="EMBL" id="BAABQM010000004">
    <property type="protein sequence ID" value="GAA5414859.1"/>
    <property type="molecule type" value="Genomic_DNA"/>
</dbReference>
<dbReference type="Proteomes" id="UP001449582">
    <property type="component" value="Unassembled WGS sequence"/>
</dbReference>
<feature type="transmembrane region" description="Helical" evidence="6">
    <location>
        <begin position="39"/>
        <end position="59"/>
    </location>
</feature>
<evidence type="ECO:0000313" key="7">
    <source>
        <dbReference type="EMBL" id="GAA5414859.1"/>
    </source>
</evidence>
<dbReference type="CDD" id="cd06580">
    <property type="entry name" value="TM_PBP1_transp_TpRbsC_like"/>
    <property type="match status" value="1"/>
</dbReference>
<feature type="transmembrane region" description="Helical" evidence="6">
    <location>
        <begin position="195"/>
        <end position="215"/>
    </location>
</feature>
<keyword evidence="3 6" id="KW-0812">Transmembrane</keyword>
<feature type="transmembrane region" description="Helical" evidence="6">
    <location>
        <begin position="268"/>
        <end position="288"/>
    </location>
</feature>
<gene>
    <name evidence="7" type="ORF">UREOM_5700</name>
</gene>
<accession>A0ABP9U7R8</accession>
<feature type="transmembrane region" description="Helical" evidence="6">
    <location>
        <begin position="65"/>
        <end position="87"/>
    </location>
</feature>
<keyword evidence="2" id="KW-1003">Cell membrane</keyword>
<evidence type="ECO:0000256" key="6">
    <source>
        <dbReference type="SAM" id="Phobius"/>
    </source>
</evidence>
<evidence type="ECO:0000256" key="2">
    <source>
        <dbReference type="ARBA" id="ARBA00022475"/>
    </source>
</evidence>
<feature type="transmembrane region" description="Helical" evidence="6">
    <location>
        <begin position="142"/>
        <end position="164"/>
    </location>
</feature>
<sequence length="307" mass="32745">MQFDSVANLAVIFAAVLILGAMSGFFSERVGIANISINGQMIFSALMFAVFAELIYPRLGNESFVIPMLLSMVCTLAMSSLFAFLTIHLKANQIVAGTAINMLGAGLATFLTQPLGPLLSNGLHTKLQSDYLGIDGLGGSQFMLTSLLLFIAILIIAVGLWVLMKYTPFGLRLRAIGNNPNAVDAQGINVTKYQWIALSISGLLAGLAGSLFLYGNGGTFNGSVSGYGFLALAILIAGSWRIPLLAIVAILFAFLTQIFKQLTISNNIPVDVANLIPYAITLVGMIAFSKWNVAPKNIGIPFDKTKR</sequence>
<dbReference type="Pfam" id="PF02653">
    <property type="entry name" value="BPD_transp_2"/>
    <property type="match status" value="1"/>
</dbReference>
<evidence type="ECO:0000256" key="5">
    <source>
        <dbReference type="ARBA" id="ARBA00023136"/>
    </source>
</evidence>
<keyword evidence="5 6" id="KW-0472">Membrane</keyword>
<comment type="caution">
    <text evidence="7">The sequence shown here is derived from an EMBL/GenBank/DDBJ whole genome shotgun (WGS) entry which is preliminary data.</text>
</comment>
<keyword evidence="8" id="KW-1185">Reference proteome</keyword>
<dbReference type="PANTHER" id="PTHR43370">
    <property type="entry name" value="SUGAR ABC TRANSPORTER INTEGRAL MEMBRANE PROTEIN-RELATED"/>
    <property type="match status" value="1"/>
</dbReference>
<protein>
    <submittedName>
        <fullName evidence="7">ABC transporter permease</fullName>
    </submittedName>
</protein>
<evidence type="ECO:0000256" key="4">
    <source>
        <dbReference type="ARBA" id="ARBA00022989"/>
    </source>
</evidence>
<name>A0ABP9U7R8_9BACT</name>
<evidence type="ECO:0000313" key="8">
    <source>
        <dbReference type="Proteomes" id="UP001449582"/>
    </source>
</evidence>
<feature type="transmembrane region" description="Helical" evidence="6">
    <location>
        <begin position="227"/>
        <end position="256"/>
    </location>
</feature>
<keyword evidence="4 6" id="KW-1133">Transmembrane helix</keyword>
<dbReference type="InterPro" id="IPR001851">
    <property type="entry name" value="ABC_transp_permease"/>
</dbReference>
<comment type="subcellular location">
    <subcellularLocation>
        <location evidence="1">Cell membrane</location>
        <topology evidence="1">Multi-pass membrane protein</topology>
    </subcellularLocation>
</comment>
<dbReference type="RefSeq" id="WP_353290020.1">
    <property type="nucleotide sequence ID" value="NZ_BAABQM010000004.1"/>
</dbReference>
<evidence type="ECO:0000256" key="1">
    <source>
        <dbReference type="ARBA" id="ARBA00004651"/>
    </source>
</evidence>
<feature type="transmembrane region" description="Helical" evidence="6">
    <location>
        <begin position="6"/>
        <end position="27"/>
    </location>
</feature>
<evidence type="ECO:0000256" key="3">
    <source>
        <dbReference type="ARBA" id="ARBA00022692"/>
    </source>
</evidence>
<organism evidence="7 8">
    <name type="scientific">Ureaplasma ceti</name>
    <dbReference type="NCBI Taxonomy" id="3119530"/>
    <lineage>
        <taxon>Bacteria</taxon>
        <taxon>Bacillati</taxon>
        <taxon>Mycoplasmatota</taxon>
        <taxon>Mycoplasmoidales</taxon>
        <taxon>Mycoplasmoidaceae</taxon>
        <taxon>Ureaplasma</taxon>
    </lineage>
</organism>